<dbReference type="RefSeq" id="WP_144816922.1">
    <property type="nucleotide sequence ID" value="NZ_VLKP01000016.1"/>
</dbReference>
<name>A0A562LGI0_9GAMM</name>
<dbReference type="Pfam" id="PF18143">
    <property type="entry name" value="HAD_SAK_2"/>
    <property type="match status" value="1"/>
</dbReference>
<evidence type="ECO:0000313" key="1">
    <source>
        <dbReference type="EMBL" id="TWI06711.1"/>
    </source>
</evidence>
<protein>
    <recommendedName>
        <fullName evidence="3">FCP1 homology domain-containing protein</fullName>
    </recommendedName>
</protein>
<keyword evidence="2" id="KW-1185">Reference proteome</keyword>
<evidence type="ECO:0000313" key="2">
    <source>
        <dbReference type="Proteomes" id="UP000316471"/>
    </source>
</evidence>
<dbReference type="AlphaFoldDB" id="A0A562LGI0"/>
<gene>
    <name evidence="1" type="ORF">IP93_02934</name>
</gene>
<dbReference type="EMBL" id="VLKP01000016">
    <property type="protein sequence ID" value="TWI06711.1"/>
    <property type="molecule type" value="Genomic_DNA"/>
</dbReference>
<comment type="caution">
    <text evidence="1">The sequence shown here is derived from an EMBL/GenBank/DDBJ whole genome shotgun (WGS) entry which is preliminary data.</text>
</comment>
<dbReference type="OrthoDB" id="8773450at2"/>
<proteinExistence type="predicted"/>
<reference evidence="1 2" key="1">
    <citation type="journal article" date="2015" name="Stand. Genomic Sci.">
        <title>Genomic Encyclopedia of Bacterial and Archaeal Type Strains, Phase III: the genomes of soil and plant-associated and newly described type strains.</title>
        <authorList>
            <person name="Whitman W.B."/>
            <person name="Woyke T."/>
            <person name="Klenk H.P."/>
            <person name="Zhou Y."/>
            <person name="Lilburn T.G."/>
            <person name="Beck B.J."/>
            <person name="De Vos P."/>
            <person name="Vandamme P."/>
            <person name="Eisen J.A."/>
            <person name="Garrity G."/>
            <person name="Hugenholtz P."/>
            <person name="Kyrpides N.C."/>
        </authorList>
    </citation>
    <scope>NUCLEOTIDE SEQUENCE [LARGE SCALE GENOMIC DNA]</scope>
    <source>
        <strain evidence="1 2">CGMCC 1.10136</strain>
    </source>
</reference>
<evidence type="ECO:0008006" key="3">
    <source>
        <dbReference type="Google" id="ProtNLM"/>
    </source>
</evidence>
<organism evidence="1 2">
    <name type="scientific">Aerolutibacter ruishenii</name>
    <dbReference type="NCBI Taxonomy" id="686800"/>
    <lineage>
        <taxon>Bacteria</taxon>
        <taxon>Pseudomonadati</taxon>
        <taxon>Pseudomonadota</taxon>
        <taxon>Gammaproteobacteria</taxon>
        <taxon>Lysobacterales</taxon>
        <taxon>Lysobacteraceae</taxon>
        <taxon>Aerolutibacter</taxon>
    </lineage>
</organism>
<sequence length="177" mass="20652">MADLLFFLDFDDTLHPTWKFRVREDGREVAAPYDGPPLVHAPLLDALLAPYAERIEIVISSWWAYTRQLDTIRDMLPPRLAAQVVDSIWLDELKKYGAPDYRSHFATRYACIDLWLRRRRPNYAGPWLALDDDANSWPQDQRHHLVHAWGTLGQPRVQAELVAALQRELPTVLRRDK</sequence>
<accession>A0A562LGI0</accession>
<dbReference type="Proteomes" id="UP000316471">
    <property type="component" value="Unassembled WGS sequence"/>
</dbReference>